<dbReference type="STRING" id="765911.Thivi_3685"/>
<feature type="transmembrane region" description="Helical" evidence="1">
    <location>
        <begin position="634"/>
        <end position="653"/>
    </location>
</feature>
<dbReference type="GO" id="GO:0016020">
    <property type="term" value="C:membrane"/>
    <property type="evidence" value="ECO:0007669"/>
    <property type="project" value="InterPro"/>
</dbReference>
<dbReference type="GO" id="GO:0004129">
    <property type="term" value="F:cytochrome-c oxidase activity"/>
    <property type="evidence" value="ECO:0007669"/>
    <property type="project" value="InterPro"/>
</dbReference>
<feature type="transmembrane region" description="Helical" evidence="1">
    <location>
        <begin position="523"/>
        <end position="544"/>
    </location>
</feature>
<feature type="transmembrane region" description="Helical" evidence="1">
    <location>
        <begin position="336"/>
        <end position="360"/>
    </location>
</feature>
<evidence type="ECO:0000313" key="3">
    <source>
        <dbReference type="EMBL" id="AFL75535.1"/>
    </source>
</evidence>
<name>I3YEW7_THIV6</name>
<feature type="transmembrane region" description="Helical" evidence="1">
    <location>
        <begin position="591"/>
        <end position="614"/>
    </location>
</feature>
<accession>I3YEW7</accession>
<keyword evidence="4" id="KW-1185">Reference proteome</keyword>
<dbReference type="HOGENOM" id="CLU_021582_0_0_6"/>
<proteinExistence type="predicted"/>
<dbReference type="AlphaFoldDB" id="I3YEW7"/>
<feature type="transmembrane region" description="Helical" evidence="1">
    <location>
        <begin position="490"/>
        <end position="511"/>
    </location>
</feature>
<feature type="transmembrane region" description="Helical" evidence="1">
    <location>
        <begin position="418"/>
        <end position="438"/>
    </location>
</feature>
<gene>
    <name evidence="3" type="ordered locus">Thivi_3685</name>
</gene>
<evidence type="ECO:0000259" key="2">
    <source>
        <dbReference type="Pfam" id="PF22085"/>
    </source>
</evidence>
<evidence type="ECO:0000313" key="4">
    <source>
        <dbReference type="Proteomes" id="UP000006062"/>
    </source>
</evidence>
<feature type="transmembrane region" description="Helical" evidence="1">
    <location>
        <begin position="726"/>
        <end position="748"/>
    </location>
</feature>
<dbReference type="PANTHER" id="PTHR10422:SF38">
    <property type="entry name" value="CYTOCHROME B SUBUNIT OF NITRIC OXIDE REDUCTASE"/>
    <property type="match status" value="1"/>
</dbReference>
<reference evidence="3 4" key="1">
    <citation type="submission" date="2012-06" db="EMBL/GenBank/DDBJ databases">
        <title>Complete sequence of Thiocystis violascens DSM 198.</title>
        <authorList>
            <consortium name="US DOE Joint Genome Institute"/>
            <person name="Lucas S."/>
            <person name="Han J."/>
            <person name="Lapidus A."/>
            <person name="Cheng J.-F."/>
            <person name="Goodwin L."/>
            <person name="Pitluck S."/>
            <person name="Peters L."/>
            <person name="Ovchinnikova G."/>
            <person name="Teshima H."/>
            <person name="Detter J.C."/>
            <person name="Han C."/>
            <person name="Tapia R."/>
            <person name="Land M."/>
            <person name="Hauser L."/>
            <person name="Kyrpides N."/>
            <person name="Ivanova N."/>
            <person name="Pagani I."/>
            <person name="Vogl K."/>
            <person name="Liu Z."/>
            <person name="Frigaard N.-U."/>
            <person name="Bryant D."/>
            <person name="Woyke T."/>
        </authorList>
    </citation>
    <scope>NUCLEOTIDE SEQUENCE [LARGE SCALE GENOMIC DNA]</scope>
    <source>
        <strain evidence="4">ATCC 17096 / DSM 198 / 6111</strain>
    </source>
</reference>
<feature type="transmembrane region" description="Helical" evidence="1">
    <location>
        <begin position="450"/>
        <end position="470"/>
    </location>
</feature>
<feature type="transmembrane region" description="Helical" evidence="1">
    <location>
        <begin position="674"/>
        <end position="697"/>
    </location>
</feature>
<keyword evidence="1" id="KW-0812">Transmembrane</keyword>
<dbReference type="InterPro" id="IPR036927">
    <property type="entry name" value="Cyt_c_oxase-like_su1_sf"/>
</dbReference>
<dbReference type="SUPFAM" id="SSF81442">
    <property type="entry name" value="Cytochrome c oxidase subunit I-like"/>
    <property type="match status" value="1"/>
</dbReference>
<feature type="transmembrane region" description="Helical" evidence="1">
    <location>
        <begin position="15"/>
        <end position="39"/>
    </location>
</feature>
<protein>
    <submittedName>
        <fullName evidence="3">Nitric oxide reductase large subunit</fullName>
    </submittedName>
</protein>
<dbReference type="Pfam" id="PF00115">
    <property type="entry name" value="COX1"/>
    <property type="match status" value="1"/>
</dbReference>
<organism evidence="3 4">
    <name type="scientific">Thiocystis violascens (strain ATCC 17096 / DSM 198 / 6111)</name>
    <name type="common">Chromatium violascens</name>
    <dbReference type="NCBI Taxonomy" id="765911"/>
    <lineage>
        <taxon>Bacteria</taxon>
        <taxon>Pseudomonadati</taxon>
        <taxon>Pseudomonadota</taxon>
        <taxon>Gammaproteobacteria</taxon>
        <taxon>Chromatiales</taxon>
        <taxon>Chromatiaceae</taxon>
        <taxon>Thiocystis</taxon>
    </lineage>
</organism>
<dbReference type="KEGG" id="tvi:Thivi_3685"/>
<feature type="domain" description="Nitric oxide reductase subunit B cytochrome c-like" evidence="2">
    <location>
        <begin position="46"/>
        <end position="220"/>
    </location>
</feature>
<keyword evidence="1" id="KW-0472">Membrane</keyword>
<keyword evidence="1" id="KW-1133">Transmembrane helix</keyword>
<dbReference type="GO" id="GO:0009060">
    <property type="term" value="P:aerobic respiration"/>
    <property type="evidence" value="ECO:0007669"/>
    <property type="project" value="InterPro"/>
</dbReference>
<dbReference type="OrthoDB" id="9767153at2"/>
<feature type="transmembrane region" description="Helical" evidence="1">
    <location>
        <begin position="550"/>
        <end position="571"/>
    </location>
</feature>
<feature type="transmembrane region" description="Helical" evidence="1">
    <location>
        <begin position="232"/>
        <end position="254"/>
    </location>
</feature>
<dbReference type="Gene3D" id="1.20.210.10">
    <property type="entry name" value="Cytochrome c oxidase-like, subunit I domain"/>
    <property type="match status" value="1"/>
</dbReference>
<dbReference type="PANTHER" id="PTHR10422">
    <property type="entry name" value="CYTOCHROME C OXIDASE SUBUNIT 1"/>
    <property type="match status" value="1"/>
</dbReference>
<dbReference type="InterPro" id="IPR000883">
    <property type="entry name" value="Cyt_C_Oxase_1"/>
</dbReference>
<dbReference type="RefSeq" id="WP_014779930.1">
    <property type="nucleotide sequence ID" value="NC_018012.1"/>
</dbReference>
<evidence type="ECO:0000256" key="1">
    <source>
        <dbReference type="SAM" id="Phobius"/>
    </source>
</evidence>
<sequence length="755" mass="83135">MSATMTKPAETLSRWWLISLTIVVVFGFTVLILISLSAYRNAPPIPTQAIDPTGTVVFTAEDISAGQQVFLKYGLMDNGTIWGHGGMLGPDFSAQTLHGLALHHAERFARTRFQVAYADLPEPERASVDALVAAEFKANGYDPASGILTLPTDSQAAFAAQIADWTAYFTDPALNGGLARDAISDPGELRQLTAFFSWTAWAAAAQRPDAAHSYTNNFPYDPLVGNRPTGGAVLWSAISVVFLLAGTAIVLLAFGKFDYLGWHGGDASPAVRSVALGEASLTPAQAATLQFMVVAGLLFLAQTLIGGGVAHYRADPESFYGLDLSTLLPSNLLRTWHLQLAIFWVATAYVGGALFVAAALSGGDPKGQRPLIMALFWALVAVVVGSLLGQWLGINDLLGGLWYWLGHQGWEYLEIGRFWQILLAAGLVFWVWLLLRATQPARANPELRPFINFFLIAAFAIPFFYLPAFFFGSTTHFSVVDVWRFWLIHLWVEGFFEFFVTVIVAVILYQLGLVRRLTAIRVIYLDAILYFGGGLIGTAHHWYFTGQTELTMALGATFSALEVVPLTLLTLDAWDFYRVTRGDSPVYRHRLTFFFLMAVGFWNFTGAGIFGFLINMPIVSYFEVGTILTINHGHAAFVGVFGMLAVGLMAYVLREVTSDKAWPLIGKCLSIGFWGLNIGLALMILLSLFPGGVLQLWDVLQNGYWHARSLNYTATELARFVEWMRIWGDLVFILFGVLPLVIGLLAAYRDQLRQR</sequence>
<dbReference type="eggNOG" id="COG3256">
    <property type="taxonomic scope" value="Bacteria"/>
</dbReference>
<dbReference type="Pfam" id="PF22085">
    <property type="entry name" value="NorB_cytochrome_c-like"/>
    <property type="match status" value="1"/>
</dbReference>
<feature type="transmembrane region" description="Helical" evidence="1">
    <location>
        <begin position="372"/>
        <end position="394"/>
    </location>
</feature>
<dbReference type="EMBL" id="CP003154">
    <property type="protein sequence ID" value="AFL75535.1"/>
    <property type="molecule type" value="Genomic_DNA"/>
</dbReference>
<dbReference type="Proteomes" id="UP000006062">
    <property type="component" value="Chromosome"/>
</dbReference>
<dbReference type="GO" id="GO:0020037">
    <property type="term" value="F:heme binding"/>
    <property type="evidence" value="ECO:0007669"/>
    <property type="project" value="InterPro"/>
</dbReference>
<dbReference type="InterPro" id="IPR054309">
    <property type="entry name" value="NorB_cytochrome_c-like"/>
</dbReference>